<evidence type="ECO:0000313" key="1">
    <source>
        <dbReference type="EMBL" id="MDA1384279.1"/>
    </source>
</evidence>
<reference evidence="2 4" key="2">
    <citation type="submission" date="2023-07" db="EMBL/GenBank/DDBJ databases">
        <title>Sequencing the genomes of 1000 actinobacteria strains.</title>
        <authorList>
            <person name="Klenk H.-P."/>
        </authorList>
    </citation>
    <scope>NUCLEOTIDE SEQUENCE [LARGE SCALE GENOMIC DNA]</scope>
    <source>
        <strain evidence="2 4">DSM 44724</strain>
    </source>
</reference>
<name>A0A9X3PEW0_9ACTN</name>
<sequence length="284" mass="31237">MTQIPMYRTTTATMHRPLDAPLNDAGDMPGDLLMRFEAAFEADFSQVATGRTAAWIHGFDVLPPGADQREWPVESSPDPPLADITVIDGLPVTRLARTLVDCAADLPRLEAVAAADQILRAGIDAGSLAAALEPVHGERLRRANATLLAADPRSESPMESWTRCLIGDAGLPAPVPQLRVRTPNGRSKFLDLGWEHWQVGVEYDGMGTHLGLASETADRRRHQALRNLGWEILVLTASDVMEHPRPWLVKLREILLDHGWDPDPNELRDVNERIEAVNLAVSRA</sequence>
<dbReference type="AlphaFoldDB" id="A0A9X3PEW0"/>
<accession>A0A9X3PEW0</accession>
<dbReference type="Proteomes" id="UP001183604">
    <property type="component" value="Unassembled WGS sequence"/>
</dbReference>
<evidence type="ECO:0000313" key="3">
    <source>
        <dbReference type="Proteomes" id="UP001145799"/>
    </source>
</evidence>
<evidence type="ECO:0000313" key="2">
    <source>
        <dbReference type="EMBL" id="MDR7339290.1"/>
    </source>
</evidence>
<evidence type="ECO:0008006" key="5">
    <source>
        <dbReference type="Google" id="ProtNLM"/>
    </source>
</evidence>
<keyword evidence="4" id="KW-1185">Reference proteome</keyword>
<organism evidence="1 3">
    <name type="scientific">Glycomyces lechevalierae</name>
    <dbReference type="NCBI Taxonomy" id="256034"/>
    <lineage>
        <taxon>Bacteria</taxon>
        <taxon>Bacillati</taxon>
        <taxon>Actinomycetota</taxon>
        <taxon>Actinomycetes</taxon>
        <taxon>Glycomycetales</taxon>
        <taxon>Glycomycetaceae</taxon>
        <taxon>Glycomyces</taxon>
    </lineage>
</organism>
<proteinExistence type="predicted"/>
<gene>
    <name evidence="2" type="ORF">J2S69_003009</name>
    <name evidence="1" type="ORF">O2L01_04725</name>
</gene>
<dbReference type="EMBL" id="JAVDYD010000001">
    <property type="protein sequence ID" value="MDR7339290.1"/>
    <property type="molecule type" value="Genomic_DNA"/>
</dbReference>
<dbReference type="RefSeq" id="WP_270120707.1">
    <property type="nucleotide sequence ID" value="NZ_BAAAOM010000004.1"/>
</dbReference>
<dbReference type="Proteomes" id="UP001145799">
    <property type="component" value="Unassembled WGS sequence"/>
</dbReference>
<comment type="caution">
    <text evidence="1">The sequence shown here is derived from an EMBL/GenBank/DDBJ whole genome shotgun (WGS) entry which is preliminary data.</text>
</comment>
<dbReference type="InterPro" id="IPR011335">
    <property type="entry name" value="Restrct_endonuc-II-like"/>
</dbReference>
<protein>
    <recommendedName>
        <fullName evidence="5">DUF559 domain-containing protein</fullName>
    </recommendedName>
</protein>
<reference evidence="1" key="1">
    <citation type="submission" date="2022-12" db="EMBL/GenBank/DDBJ databases">
        <title>Gycomyces niveus sp.nov., a novel actinomycete isolated from soil in Shouguang.</title>
        <authorList>
            <person name="Yang X."/>
        </authorList>
    </citation>
    <scope>NUCLEOTIDE SEQUENCE</scope>
    <source>
        <strain evidence="1">DSM 44724</strain>
    </source>
</reference>
<evidence type="ECO:0000313" key="4">
    <source>
        <dbReference type="Proteomes" id="UP001183604"/>
    </source>
</evidence>
<dbReference type="EMBL" id="JAPZVQ010000002">
    <property type="protein sequence ID" value="MDA1384279.1"/>
    <property type="molecule type" value="Genomic_DNA"/>
</dbReference>
<dbReference type="SUPFAM" id="SSF52980">
    <property type="entry name" value="Restriction endonuclease-like"/>
    <property type="match status" value="1"/>
</dbReference>